<keyword evidence="8" id="KW-0067">ATP-binding</keyword>
<dbReference type="AlphaFoldDB" id="A0A0M0LPQ4"/>
<dbReference type="GO" id="GO:0016036">
    <property type="term" value="P:cellular response to phosphate starvation"/>
    <property type="evidence" value="ECO:0007669"/>
    <property type="project" value="TreeGrafter"/>
</dbReference>
<dbReference type="PATRIC" id="fig|284581.3.peg.2647"/>
<keyword evidence="9" id="KW-0902">Two-component regulatory system</keyword>
<evidence type="ECO:0000256" key="8">
    <source>
        <dbReference type="ARBA" id="ARBA00022840"/>
    </source>
</evidence>
<comment type="subcellular location">
    <subcellularLocation>
        <location evidence="2">Membrane</location>
    </subcellularLocation>
</comment>
<keyword evidence="4" id="KW-0597">Phosphoprotein</keyword>
<proteinExistence type="predicted"/>
<evidence type="ECO:0000313" key="13">
    <source>
        <dbReference type="Proteomes" id="UP000037558"/>
    </source>
</evidence>
<dbReference type="InterPro" id="IPR004358">
    <property type="entry name" value="Sig_transdc_His_kin-like_C"/>
</dbReference>
<feature type="domain" description="Histidine kinase" evidence="11">
    <location>
        <begin position="96"/>
        <end position="311"/>
    </location>
</feature>
<reference evidence="13" key="1">
    <citation type="submission" date="2015-08" db="EMBL/GenBank/DDBJ databases">
        <title>Fjat-14210 dsm16467.</title>
        <authorList>
            <person name="Liu B."/>
            <person name="Wang J."/>
            <person name="Zhu Y."/>
            <person name="Liu G."/>
            <person name="Chen Q."/>
            <person name="Chen Z."/>
            <person name="Lan J."/>
            <person name="Che J."/>
            <person name="Ge C."/>
            <person name="Shi H."/>
            <person name="Pan Z."/>
            <person name="Liu X."/>
        </authorList>
    </citation>
    <scope>NUCLEOTIDE SEQUENCE [LARGE SCALE GENOMIC DNA]</scope>
    <source>
        <strain evidence="13">DSM 16467</strain>
    </source>
</reference>
<keyword evidence="7" id="KW-0418">Kinase</keyword>
<dbReference type="InterPro" id="IPR005467">
    <property type="entry name" value="His_kinase_dom"/>
</dbReference>
<dbReference type="GO" id="GO:0005524">
    <property type="term" value="F:ATP binding"/>
    <property type="evidence" value="ECO:0007669"/>
    <property type="project" value="UniProtKB-KW"/>
</dbReference>
<dbReference type="Pfam" id="PF00512">
    <property type="entry name" value="HisKA"/>
    <property type="match status" value="1"/>
</dbReference>
<dbReference type="EC" id="2.7.13.3" evidence="3"/>
<evidence type="ECO:0000256" key="4">
    <source>
        <dbReference type="ARBA" id="ARBA00022553"/>
    </source>
</evidence>
<evidence type="ECO:0000259" key="11">
    <source>
        <dbReference type="PROSITE" id="PS50109"/>
    </source>
</evidence>
<gene>
    <name evidence="12" type="ORF">AMD01_00010</name>
</gene>
<dbReference type="OrthoDB" id="9792991at2"/>
<dbReference type="Proteomes" id="UP000037558">
    <property type="component" value="Unassembled WGS sequence"/>
</dbReference>
<dbReference type="Gene3D" id="3.30.565.10">
    <property type="entry name" value="Histidine kinase-like ATPase, C-terminal domain"/>
    <property type="match status" value="1"/>
</dbReference>
<keyword evidence="5" id="KW-0808">Transferase</keyword>
<evidence type="ECO:0000256" key="5">
    <source>
        <dbReference type="ARBA" id="ARBA00022679"/>
    </source>
</evidence>
<evidence type="ECO:0000313" key="12">
    <source>
        <dbReference type="EMBL" id="KOO52713.1"/>
    </source>
</evidence>
<dbReference type="PANTHER" id="PTHR45453">
    <property type="entry name" value="PHOSPHATE REGULON SENSOR PROTEIN PHOR"/>
    <property type="match status" value="1"/>
</dbReference>
<dbReference type="SMART" id="SM00388">
    <property type="entry name" value="HisKA"/>
    <property type="match status" value="1"/>
</dbReference>
<dbReference type="SMART" id="SM00387">
    <property type="entry name" value="HATPase_c"/>
    <property type="match status" value="1"/>
</dbReference>
<dbReference type="InterPro" id="IPR036097">
    <property type="entry name" value="HisK_dim/P_sf"/>
</dbReference>
<feature type="transmembrane region" description="Helical" evidence="10">
    <location>
        <begin position="12"/>
        <end position="30"/>
    </location>
</feature>
<comment type="caution">
    <text evidence="12">The sequence shown here is derived from an EMBL/GenBank/DDBJ whole genome shotgun (WGS) entry which is preliminary data.</text>
</comment>
<keyword evidence="10" id="KW-1133">Transmembrane helix</keyword>
<evidence type="ECO:0000256" key="6">
    <source>
        <dbReference type="ARBA" id="ARBA00022741"/>
    </source>
</evidence>
<dbReference type="InterPro" id="IPR036890">
    <property type="entry name" value="HATPase_C_sf"/>
</dbReference>
<dbReference type="InterPro" id="IPR003594">
    <property type="entry name" value="HATPase_dom"/>
</dbReference>
<organism evidence="12 13">
    <name type="scientific">Priestia koreensis</name>
    <dbReference type="NCBI Taxonomy" id="284581"/>
    <lineage>
        <taxon>Bacteria</taxon>
        <taxon>Bacillati</taxon>
        <taxon>Bacillota</taxon>
        <taxon>Bacilli</taxon>
        <taxon>Bacillales</taxon>
        <taxon>Bacillaceae</taxon>
        <taxon>Priestia</taxon>
    </lineage>
</organism>
<dbReference type="PROSITE" id="PS50109">
    <property type="entry name" value="HIS_KIN"/>
    <property type="match status" value="1"/>
</dbReference>
<evidence type="ECO:0000256" key="1">
    <source>
        <dbReference type="ARBA" id="ARBA00000085"/>
    </source>
</evidence>
<dbReference type="EMBL" id="LILC01000001">
    <property type="protein sequence ID" value="KOO52713.1"/>
    <property type="molecule type" value="Genomic_DNA"/>
</dbReference>
<evidence type="ECO:0000256" key="9">
    <source>
        <dbReference type="ARBA" id="ARBA00023012"/>
    </source>
</evidence>
<dbReference type="CDD" id="cd00082">
    <property type="entry name" value="HisKA"/>
    <property type="match status" value="1"/>
</dbReference>
<keyword evidence="10" id="KW-0812">Transmembrane</keyword>
<protein>
    <recommendedName>
        <fullName evidence="3">histidine kinase</fullName>
        <ecNumber evidence="3">2.7.13.3</ecNumber>
    </recommendedName>
</protein>
<keyword evidence="13" id="KW-1185">Reference proteome</keyword>
<feature type="transmembrane region" description="Helical" evidence="10">
    <location>
        <begin position="50"/>
        <end position="72"/>
    </location>
</feature>
<evidence type="ECO:0000256" key="3">
    <source>
        <dbReference type="ARBA" id="ARBA00012438"/>
    </source>
</evidence>
<keyword evidence="6" id="KW-0547">Nucleotide-binding</keyword>
<dbReference type="PANTHER" id="PTHR45453:SF1">
    <property type="entry name" value="PHOSPHATE REGULON SENSOR PROTEIN PHOR"/>
    <property type="match status" value="1"/>
</dbReference>
<dbReference type="CDD" id="cd00075">
    <property type="entry name" value="HATPase"/>
    <property type="match status" value="1"/>
</dbReference>
<name>A0A0M0LPQ4_9BACI</name>
<dbReference type="InterPro" id="IPR003661">
    <property type="entry name" value="HisK_dim/P_dom"/>
</dbReference>
<evidence type="ECO:0000256" key="7">
    <source>
        <dbReference type="ARBA" id="ARBA00022777"/>
    </source>
</evidence>
<dbReference type="RefSeq" id="WP_053399340.1">
    <property type="nucleotide sequence ID" value="NZ_LILC01000001.1"/>
</dbReference>
<dbReference type="PRINTS" id="PR00344">
    <property type="entry name" value="BCTRLSENSOR"/>
</dbReference>
<dbReference type="SUPFAM" id="SSF55874">
    <property type="entry name" value="ATPase domain of HSP90 chaperone/DNA topoisomerase II/histidine kinase"/>
    <property type="match status" value="1"/>
</dbReference>
<evidence type="ECO:0000256" key="10">
    <source>
        <dbReference type="SAM" id="Phobius"/>
    </source>
</evidence>
<dbReference type="InterPro" id="IPR050351">
    <property type="entry name" value="BphY/WalK/GraS-like"/>
</dbReference>
<keyword evidence="10" id="KW-0472">Membrane</keyword>
<dbReference type="GO" id="GO:0005886">
    <property type="term" value="C:plasma membrane"/>
    <property type="evidence" value="ECO:0007669"/>
    <property type="project" value="TreeGrafter"/>
</dbReference>
<dbReference type="SUPFAM" id="SSF47384">
    <property type="entry name" value="Homodimeric domain of signal transducing histidine kinase"/>
    <property type="match status" value="1"/>
</dbReference>
<accession>A0A0M0LPQ4</accession>
<dbReference type="GO" id="GO:0000155">
    <property type="term" value="F:phosphorelay sensor kinase activity"/>
    <property type="evidence" value="ECO:0007669"/>
    <property type="project" value="InterPro"/>
</dbReference>
<dbReference type="Pfam" id="PF02518">
    <property type="entry name" value="HATPase_c"/>
    <property type="match status" value="1"/>
</dbReference>
<evidence type="ECO:0000256" key="2">
    <source>
        <dbReference type="ARBA" id="ARBA00004370"/>
    </source>
</evidence>
<dbReference type="STRING" id="284581.AMD01_00010"/>
<dbReference type="GO" id="GO:0004721">
    <property type="term" value="F:phosphoprotein phosphatase activity"/>
    <property type="evidence" value="ECO:0007669"/>
    <property type="project" value="TreeGrafter"/>
</dbReference>
<dbReference type="Gene3D" id="1.10.287.130">
    <property type="match status" value="1"/>
</dbReference>
<comment type="catalytic activity">
    <reaction evidence="1">
        <text>ATP + protein L-histidine = ADP + protein N-phospho-L-histidine.</text>
        <dbReference type="EC" id="2.7.13.3"/>
    </reaction>
</comment>
<sequence length="313" mass="36243">MNRLKQSIVYHYMFVSAVLVMSSVYVWGTYKWIIPWSFDHMFDRAIFNELFLGGIAWITQIILFTSCAYWFYQKVSKDIEEEKNHRLKEQNQLFANIAHDLKNPMTTVVGLSRALEEDIIAEEKRKSTVHIITEKAQHMDKIINLMFQYAKMDTNSYKLHKSEIDVVRLLKEFAAQRYHEFEEKEMELDIQVPDSPVIFCLNRLEMARVINNLITNAIRHNEKGTRVQIGLTTDAGHLKVWISDSGQSIPKNMQQTIFEPFICGDESRNTKGGSGLGLAITKKIVEKHGGEIWIDEQVSGYTKAFVLTLRNST</sequence>